<gene>
    <name evidence="1" type="ORF">L3Q82_023718</name>
</gene>
<organism evidence="1 2">
    <name type="scientific">Scortum barcoo</name>
    <name type="common">barcoo grunter</name>
    <dbReference type="NCBI Taxonomy" id="214431"/>
    <lineage>
        <taxon>Eukaryota</taxon>
        <taxon>Metazoa</taxon>
        <taxon>Chordata</taxon>
        <taxon>Craniata</taxon>
        <taxon>Vertebrata</taxon>
        <taxon>Euteleostomi</taxon>
        <taxon>Actinopterygii</taxon>
        <taxon>Neopterygii</taxon>
        <taxon>Teleostei</taxon>
        <taxon>Neoteleostei</taxon>
        <taxon>Acanthomorphata</taxon>
        <taxon>Eupercaria</taxon>
        <taxon>Centrarchiformes</taxon>
        <taxon>Terapontoidei</taxon>
        <taxon>Terapontidae</taxon>
        <taxon>Scortum</taxon>
    </lineage>
</organism>
<evidence type="ECO:0000313" key="2">
    <source>
        <dbReference type="Proteomes" id="UP000831701"/>
    </source>
</evidence>
<comment type="caution">
    <text evidence="1">The sequence shown here is derived from an EMBL/GenBank/DDBJ whole genome shotgun (WGS) entry which is preliminary data.</text>
</comment>
<reference evidence="1" key="1">
    <citation type="submission" date="2022-04" db="EMBL/GenBank/DDBJ databases">
        <title>Jade perch genome.</title>
        <authorList>
            <person name="Chao B."/>
        </authorList>
    </citation>
    <scope>NUCLEOTIDE SEQUENCE</scope>
    <source>
        <strain evidence="1">CB-2022</strain>
    </source>
</reference>
<keyword evidence="2" id="KW-1185">Reference proteome</keyword>
<evidence type="ECO:0000313" key="1">
    <source>
        <dbReference type="EMBL" id="KAI3371082.1"/>
    </source>
</evidence>
<dbReference type="EMBL" id="CM041536">
    <property type="protein sequence ID" value="KAI3371082.1"/>
    <property type="molecule type" value="Genomic_DNA"/>
</dbReference>
<dbReference type="Proteomes" id="UP000831701">
    <property type="component" value="Chromosome 6"/>
</dbReference>
<name>A0ACB8WSS8_9TELE</name>
<sequence length="1598" mass="177983">MAAPLGRDTLPELWSYGVCGDGRVFFIHDETRTTTWLHPRSGEPVNSGHMIRSDLPPGWEEGFTDEGASFFIKWDLPPPPPPLLPCSHSQQGGHWHGGGKMGTCCSCDPLREAGHELVPIKHHAAWPAMAKVVANIADHEFSTWDLTCDDASHNQRTTTFRHPVTGQISSENVDFILQEQYHNVAYHQLIALSTLMFTRIFCQPAMFYQVKSPAGLQICWLDIAVSCANTSESALLARPQGARMMSKHLGEQLSSTTVSEASTAITSSTVDTTSASKVGVYSVMAEDFDHVFLHLMKGLLYSSVFFQGSRSSGKVHSFGKREQAIKRNPNVPVVVRGWLYKQDSSGMRLWKRKWFVLADFCLFYYKDSREESVLGSIPLPSYVISPVGPEDHISRKYAFKASHTGMRSYIYKQSSVIGSQAEHTGMRTYYFSADTQEDMNTWLRAMNQATLMQNHTNTLIRPSDKLENFSMVQQHAVPQTNHVNDHKTKTSDSDTSRPIIHEVLLEPIHRDADDRCSFHKDSPAANMLEHPTGSTALEMDTHTSLPSNPAPSALPQLDHVSASAPVSRVPSRAPSRAASTLPSSICTRNGLVSTPSPILEPNGIAAGTYQRAPPLPADSHKQVQRRSTLEQVEQWVQVQKAELKGPPSRENTLPRRTPPTQHKFTSMDAYQTLPKTPRQSPTPARLGEYKYAQDRLSHFRLTPEQGGPGSSTVWQLYEWQQRHQFRHGSPTAPPLYTPAPEYPFGPRPPSTVPPSSSAPRSDGAPRCVSVPPSSADIPPPGPPPGTSRTLSPTRRPHTPAERVTVRPVGDRSVVDIPFTVSPRRTKSQMLKAATIDRRSMPPSGYITHTVSAPSLHGKTPEELTLFLIQLRRHQAKMASARQHTLAQLQRLNGPKEPNLHNHIVATTTNSASPLLSSGPSPLSTLGHVDLSAPLGPCNTQADDTYMQLKKDLEYLDLKIRALEPLILAVHSLLLHCTAGPLRPLMNVAGSQMLKESGKPVKVAESDVDVKLSRLCEQDNILKDLEARISSLKEDKDKLESVLDLSHQQMEQYQDHPAHAHKIAYQQRLLQEDLVTIRAQISRLSTEMAHAWEEYSRLERSMEQLRTALQAHMNHSTTSQQEKAEMKRELWRIEDVMAGLSASKANYKITIDSVQNPERKLVPSVSDPAVPSHSAEVQPPPRSSIPSILSHTLPHSTVPKWAEDAAPPRPPLPRLYDYEETPPVVPPLPKEASVIRHTSVRGLKRQSDERKRDRESGQYVVNGDCKTDLRSYLSEPELPGISHHSSGSDADYQYFQSKGLSVSSSRQTQSTSISSYVTLRRGPGSSAARERPKSALERLSSPTEAPQPPSSQPRGRMTAEEQLERMKRHQRALVRERKRNLSQGERSGTGLSTSTVTSQRSSSSSRLPSSTSDPPPSVRTPGYPYNPDSCPFQVFDWQEERPRAEGQSDEGWNQVKEKGRIQSDEWVTVTATRIREVDVEPLDYDLDISRELAKPQKVPIPERYVESDSEEPLSPEELEERSRRAKRIKSILAKSSVQNIQPSAPLDFSELDSALQQQERIMTVSHALASEASRKSKLVAGYHVYIYDMVTCEDGKKKY</sequence>
<protein>
    <submittedName>
        <fullName evidence="1">Uncharacterized protein</fullName>
    </submittedName>
</protein>
<proteinExistence type="predicted"/>
<accession>A0ACB8WSS8</accession>